<name>A0A1A0HKS7_9ASCO</name>
<dbReference type="SUPFAM" id="SSF50978">
    <property type="entry name" value="WD40 repeat-like"/>
    <property type="match status" value="1"/>
</dbReference>
<evidence type="ECO:0000259" key="7">
    <source>
        <dbReference type="Pfam" id="PF20946"/>
    </source>
</evidence>
<dbReference type="GO" id="GO:0043596">
    <property type="term" value="C:nuclear replication fork"/>
    <property type="evidence" value="ECO:0007669"/>
    <property type="project" value="TreeGrafter"/>
</dbReference>
<dbReference type="GO" id="GO:0003682">
    <property type="term" value="F:chromatin binding"/>
    <property type="evidence" value="ECO:0007669"/>
    <property type="project" value="TreeGrafter"/>
</dbReference>
<dbReference type="STRING" id="869754.A0A1A0HKS7"/>
<dbReference type="GeneID" id="30029718"/>
<dbReference type="InterPro" id="IPR022100">
    <property type="entry name" value="WDHD1/CFT4_beta-prop_2nd"/>
</dbReference>
<comment type="subcellular location">
    <subcellularLocation>
        <location evidence="1">Nucleus</location>
    </subcellularLocation>
</comment>
<evidence type="ECO:0000313" key="9">
    <source>
        <dbReference type="Proteomes" id="UP000092555"/>
    </source>
</evidence>
<dbReference type="Pfam" id="PF12341">
    <property type="entry name" value="Mcl1_mid"/>
    <property type="match status" value="1"/>
</dbReference>
<dbReference type="OrthoDB" id="427368at2759"/>
<evidence type="ECO:0000256" key="4">
    <source>
        <dbReference type="ARBA" id="ARBA00023242"/>
    </source>
</evidence>
<evidence type="ECO:0000256" key="5">
    <source>
        <dbReference type="SAM" id="Coils"/>
    </source>
</evidence>
<evidence type="ECO:0000256" key="2">
    <source>
        <dbReference type="ARBA" id="ARBA00022574"/>
    </source>
</evidence>
<dbReference type="GO" id="GO:0006261">
    <property type="term" value="P:DNA-templated DNA replication"/>
    <property type="evidence" value="ECO:0007669"/>
    <property type="project" value="TreeGrafter"/>
</dbReference>
<dbReference type="InterPro" id="IPR015943">
    <property type="entry name" value="WD40/YVTN_repeat-like_dom_sf"/>
</dbReference>
<reference evidence="8 9" key="1">
    <citation type="submission" date="2016-05" db="EMBL/GenBank/DDBJ databases">
        <title>Comparative genomics of biotechnologically important yeasts.</title>
        <authorList>
            <consortium name="DOE Joint Genome Institute"/>
            <person name="Riley R."/>
            <person name="Haridas S."/>
            <person name="Wolfe K.H."/>
            <person name="Lopes M.R."/>
            <person name="Hittinger C.T."/>
            <person name="Goker M."/>
            <person name="Salamov A."/>
            <person name="Wisecaver J."/>
            <person name="Long T.M."/>
            <person name="Aerts A.L."/>
            <person name="Barry K."/>
            <person name="Choi C."/>
            <person name="Clum A."/>
            <person name="Coughlan A.Y."/>
            <person name="Deshpande S."/>
            <person name="Douglass A.P."/>
            <person name="Hanson S.J."/>
            <person name="Klenk H.-P."/>
            <person name="LaButti K."/>
            <person name="Lapidus A."/>
            <person name="Lindquist E."/>
            <person name="Lipzen A."/>
            <person name="Meier-kolthoff J.P."/>
            <person name="Ohm R.A."/>
            <person name="Otillar R.P."/>
            <person name="Pangilinan J."/>
            <person name="Peng Y."/>
            <person name="Rokas A."/>
            <person name="Rosa C.A."/>
            <person name="Scheuner C."/>
            <person name="Sibirny A.A."/>
            <person name="Slot J.C."/>
            <person name="Stielow J.B."/>
            <person name="Sun H."/>
            <person name="Kurtzman C.P."/>
            <person name="Blackwell M."/>
            <person name="Grigoriev I.V."/>
            <person name="Jeffries T.W."/>
        </authorList>
    </citation>
    <scope>NUCLEOTIDE SEQUENCE [LARGE SCALE GENOMIC DNA]</scope>
    <source>
        <strain evidence="8 9">NRRL YB-4993</strain>
    </source>
</reference>
<dbReference type="Pfam" id="PF20946">
    <property type="entry name" value="Ctf4_C"/>
    <property type="match status" value="1"/>
</dbReference>
<keyword evidence="4" id="KW-0539">Nucleus</keyword>
<keyword evidence="9" id="KW-1185">Reference proteome</keyword>
<comment type="caution">
    <text evidence="8">The sequence shown here is derived from an EMBL/GenBank/DDBJ whole genome shotgun (WGS) entry which is preliminary data.</text>
</comment>
<dbReference type="InterPro" id="IPR036322">
    <property type="entry name" value="WD40_repeat_dom_sf"/>
</dbReference>
<feature type="domain" description="WDHD1/CFT4 helical bundle" evidence="7">
    <location>
        <begin position="770"/>
        <end position="869"/>
    </location>
</feature>
<gene>
    <name evidence="8" type="ORF">METBIDRAFT_36459</name>
</gene>
<dbReference type="InterPro" id="IPR048591">
    <property type="entry name" value="WDHD1/CFT4_hel"/>
</dbReference>
<dbReference type="Gene3D" id="2.130.10.10">
    <property type="entry name" value="YVTN repeat-like/Quinoprotein amine dehydrogenase"/>
    <property type="match status" value="1"/>
</dbReference>
<feature type="coiled-coil region" evidence="5">
    <location>
        <begin position="853"/>
        <end position="880"/>
    </location>
</feature>
<evidence type="ECO:0000259" key="6">
    <source>
        <dbReference type="Pfam" id="PF12341"/>
    </source>
</evidence>
<dbReference type="GO" id="GO:0006281">
    <property type="term" value="P:DNA repair"/>
    <property type="evidence" value="ECO:0007669"/>
    <property type="project" value="TreeGrafter"/>
</dbReference>
<feature type="domain" description="WDHD1/CFT4 second beta-propeller" evidence="6">
    <location>
        <begin position="414"/>
        <end position="729"/>
    </location>
</feature>
<dbReference type="EMBL" id="LXTC01000001">
    <property type="protein sequence ID" value="OBA24497.1"/>
    <property type="molecule type" value="Genomic_DNA"/>
</dbReference>
<keyword evidence="2" id="KW-0853">WD repeat</keyword>
<keyword evidence="5" id="KW-0175">Coiled coil</keyword>
<sequence length="881" mass="99262">MLTKIPAYIDGNNLVHFDWKLNRLFVGNDSGILKIFNPDELDSEPVSLDTLEFLTSIVTFGDKVVFTNTQGKLAVLSLGNEVVGDETHEVIYQSLKPLRDAQIINEGSRIICGGDINEIIIVDLLDENKVDKLPVAENVLSFSYNSLGELVSVALANGDVLVYSVSNEKPELMEKIEGQVPPKTHQSSDLSIDYHSDHANELVCTQSLWSPTGENIYLPTSFGSIKSFTRDDWSLAAESSPYTEQLVALDLSPCNKFIALLFKNGVIHIQNLEKFALIKSLNVEFADTLPISLAWSKHTIFVGATKGELHSIQISLEEDIEGKGKTISEVEKLFLEEASDSDSEQINEIAENSKKRDALDDSMIIDEDDDEDEQDPYQYHNRPVKDILSNRRKRARFLADIPTLLDEPSYELTPYSPGSTPWIKSANASTNTTKRRYLFMNAIGYSWSVKNDSDDLSNIQKSVTISFFDRSVNKDYHFIDYYDYDLCSMNERGILLGCSGHQNETSSHKGRIFYRHHINTSDSWDRQIPLLETEYITSICITSSTSNTSGDSIIVVGTSFGYLRFFNLYGLCINIMKVSPIISLISSAINTVFSIHQSGKETYSYSIISVPDDYKFHQQECNLPIKASRLPLIKGLFFNDHSDPCLVAGHDDTLVVLSHWRETGNARWVPVLNYNNAVSDFGLTETKKNWKCWPLGLQGDKTVCLILKNNDVYPGFPLPLPIEFNLRLPTRCFKSLLANEKNNDEAEEDQIATGSNDLEGKLQKIRDDDPEEEFLRVSTLGKLLASSLGDLGDEEETMDTLKRYSLVFDKSLLKLFNSACEESRLNKAFSVVKLIKNDKALLAATKIAERHSFSNLMAKINKLREELLEMQDDEEEENEEE</sequence>
<accession>A0A1A0HKS7</accession>
<dbReference type="PANTHER" id="PTHR19932:SF10">
    <property type="entry name" value="WD REPEAT AND HMG-BOX DNA-BINDING PROTEIN 1"/>
    <property type="match status" value="1"/>
</dbReference>
<protein>
    <submittedName>
        <fullName evidence="8">DNA polymerase alpha binding protein</fullName>
    </submittedName>
</protein>
<dbReference type="RefSeq" id="XP_018714978.1">
    <property type="nucleotide sequence ID" value="XM_018856742.1"/>
</dbReference>
<dbReference type="GO" id="GO:0000278">
    <property type="term" value="P:mitotic cell cycle"/>
    <property type="evidence" value="ECO:0007669"/>
    <property type="project" value="TreeGrafter"/>
</dbReference>
<organism evidence="8 9">
    <name type="scientific">Metschnikowia bicuspidata var. bicuspidata NRRL YB-4993</name>
    <dbReference type="NCBI Taxonomy" id="869754"/>
    <lineage>
        <taxon>Eukaryota</taxon>
        <taxon>Fungi</taxon>
        <taxon>Dikarya</taxon>
        <taxon>Ascomycota</taxon>
        <taxon>Saccharomycotina</taxon>
        <taxon>Pichiomycetes</taxon>
        <taxon>Metschnikowiaceae</taxon>
        <taxon>Metschnikowia</taxon>
    </lineage>
</organism>
<dbReference type="PANTHER" id="PTHR19932">
    <property type="entry name" value="WD REPEAT AND HMG-BOX DNA BINDING PROTEIN"/>
    <property type="match status" value="1"/>
</dbReference>
<dbReference type="Proteomes" id="UP000092555">
    <property type="component" value="Unassembled WGS sequence"/>
</dbReference>
<evidence type="ECO:0000256" key="1">
    <source>
        <dbReference type="ARBA" id="ARBA00004123"/>
    </source>
</evidence>
<dbReference type="AlphaFoldDB" id="A0A1A0HKS7"/>
<keyword evidence="3" id="KW-0677">Repeat</keyword>
<evidence type="ECO:0000313" key="8">
    <source>
        <dbReference type="EMBL" id="OBA24497.1"/>
    </source>
</evidence>
<evidence type="ECO:0000256" key="3">
    <source>
        <dbReference type="ARBA" id="ARBA00022737"/>
    </source>
</evidence>
<proteinExistence type="predicted"/>